<accession>A0A8J5F3W0</accession>
<evidence type="ECO:0000256" key="6">
    <source>
        <dbReference type="ARBA" id="ARBA00022989"/>
    </source>
</evidence>
<keyword evidence="7" id="KW-0472">Membrane</keyword>
<keyword evidence="5" id="KW-0812">Transmembrane</keyword>
<evidence type="ECO:0000256" key="4">
    <source>
        <dbReference type="ARBA" id="ARBA00022679"/>
    </source>
</evidence>
<evidence type="ECO:0000256" key="7">
    <source>
        <dbReference type="ARBA" id="ARBA00023136"/>
    </source>
</evidence>
<evidence type="ECO:0000256" key="5">
    <source>
        <dbReference type="ARBA" id="ARBA00022692"/>
    </source>
</evidence>
<evidence type="ECO:0000256" key="11">
    <source>
        <dbReference type="ARBA" id="ARBA00030350"/>
    </source>
</evidence>
<dbReference type="GO" id="GO:0016020">
    <property type="term" value="C:membrane"/>
    <property type="evidence" value="ECO:0007669"/>
    <property type="project" value="UniProtKB-SubCell"/>
</dbReference>
<keyword evidence="9" id="KW-0294">Fucose metabolism</keyword>
<gene>
    <name evidence="13" type="ORF">ZIOFF_066804</name>
</gene>
<dbReference type="InterPro" id="IPR019378">
    <property type="entry name" value="GDP-Fuc_O-FucTrfase"/>
</dbReference>
<keyword evidence="3" id="KW-0328">Glycosyltransferase</keyword>
<keyword evidence="8" id="KW-0325">Glycoprotein</keyword>
<feature type="region of interest" description="Disordered" evidence="12">
    <location>
        <begin position="1"/>
        <end position="21"/>
    </location>
</feature>
<keyword evidence="14" id="KW-1185">Reference proteome</keyword>
<name>A0A8J5F3W0_ZINOF</name>
<evidence type="ECO:0000256" key="3">
    <source>
        <dbReference type="ARBA" id="ARBA00022676"/>
    </source>
</evidence>
<keyword evidence="4" id="KW-0808">Transferase</keyword>
<keyword evidence="6" id="KW-1133">Transmembrane helix</keyword>
<keyword evidence="10" id="KW-0119">Carbohydrate metabolism</keyword>
<proteinExistence type="inferred from homology"/>
<dbReference type="GO" id="GO:0016757">
    <property type="term" value="F:glycosyltransferase activity"/>
    <property type="evidence" value="ECO:0007669"/>
    <property type="project" value="UniProtKB-KW"/>
</dbReference>
<comment type="caution">
    <text evidence="13">The sequence shown here is derived from an EMBL/GenBank/DDBJ whole genome shotgun (WGS) entry which is preliminary data.</text>
</comment>
<dbReference type="EMBL" id="JACMSC010000018">
    <property type="protein sequence ID" value="KAG6477537.1"/>
    <property type="molecule type" value="Genomic_DNA"/>
</dbReference>
<comment type="similarity">
    <text evidence="2">Belongs to the glycosyltransferase GT106 family.</text>
</comment>
<reference evidence="13 14" key="1">
    <citation type="submission" date="2020-08" db="EMBL/GenBank/DDBJ databases">
        <title>Plant Genome Project.</title>
        <authorList>
            <person name="Zhang R.-G."/>
        </authorList>
    </citation>
    <scope>NUCLEOTIDE SEQUENCE [LARGE SCALE GENOMIC DNA]</scope>
    <source>
        <tissue evidence="13">Rhizome</tissue>
    </source>
</reference>
<dbReference type="InterPro" id="IPR024709">
    <property type="entry name" value="FucosylTrfase_pln"/>
</dbReference>
<dbReference type="GO" id="GO:0006004">
    <property type="term" value="P:fucose metabolic process"/>
    <property type="evidence" value="ECO:0007669"/>
    <property type="project" value="UniProtKB-KW"/>
</dbReference>
<dbReference type="Proteomes" id="UP000734854">
    <property type="component" value="Unassembled WGS sequence"/>
</dbReference>
<evidence type="ECO:0000256" key="8">
    <source>
        <dbReference type="ARBA" id="ARBA00023180"/>
    </source>
</evidence>
<dbReference type="InterPro" id="IPR052272">
    <property type="entry name" value="GT106_glycosyltransferase"/>
</dbReference>
<sequence length="639" mass="72576">MVESARARVSDGEGGGEEGRRRWEVLRGQGRRERGLWEEACSLLQPSEDDSVCVRTDGLLLPARFPHAHRHPSLQSPPPGISPEKAVDRPAGHLICALLKNVKSEIPTEERAEKIMYARLLALASAAISKNEIHDSIELFKEPNNQTSTWRSCSDQGNQIPQGKFLSFAEIFECFFGCILDKCCMKESQHMLLFIPCMHFAVVVGRTRTRSGYILVSANGGLNQQRVAVCNAVAVAALLNAYLVIPNFLYSSVWKDTSQFGDIYQEDFFMNYLKNDVDIVKELPSHLQSLDIEAIGSLITDNDIRKESTPEYFLRVVFPLLLKNGVVHFYGFGNRLAFDPLPLDLQKLRCKCNFHALKYAPRIQEIGSLLVRRIRKYNSSLNMLDEHLFGKHMPHAPVRRNDTSTSPVKYLAMHMRFEMDMVAYSLCDFDGGEKERRELQAYREVHFPTLTIQIKNNNSLSPEESRSLGKCPLTPEEAAIMLTALGYNSRTYIYLAGSRIYGGRSRMLSFTRLYPNVITKEDVLTPSELAPFKNFSSQLAALDFIACAAADVFAMTDSGSQLSSLVNGYRIYHGRDHAPTIRPNKKRFARILSENRTIQWHDFGERVRKMVQENQRIIARRKGRSIYRLPRTPGCMCKY</sequence>
<evidence type="ECO:0000256" key="2">
    <source>
        <dbReference type="ARBA" id="ARBA00007737"/>
    </source>
</evidence>
<dbReference type="PANTHER" id="PTHR31933">
    <property type="entry name" value="O-FUCOSYLTRANSFERASE 2-RELATED"/>
    <property type="match status" value="1"/>
</dbReference>
<evidence type="ECO:0000313" key="14">
    <source>
        <dbReference type="Proteomes" id="UP000734854"/>
    </source>
</evidence>
<evidence type="ECO:0000313" key="13">
    <source>
        <dbReference type="EMBL" id="KAG6477537.1"/>
    </source>
</evidence>
<dbReference type="PANTHER" id="PTHR31933:SF4">
    <property type="entry name" value="O-FUCOSYLTRANSFERASE 8"/>
    <property type="match status" value="1"/>
</dbReference>
<dbReference type="CDD" id="cd11299">
    <property type="entry name" value="O-FucT_plant"/>
    <property type="match status" value="1"/>
</dbReference>
<evidence type="ECO:0000256" key="12">
    <source>
        <dbReference type="SAM" id="MobiDB-lite"/>
    </source>
</evidence>
<evidence type="ECO:0000256" key="9">
    <source>
        <dbReference type="ARBA" id="ARBA00023253"/>
    </source>
</evidence>
<dbReference type="Pfam" id="PF10250">
    <property type="entry name" value="O-FucT"/>
    <property type="match status" value="1"/>
</dbReference>
<comment type="subcellular location">
    <subcellularLocation>
        <location evidence="1">Membrane</location>
        <topology evidence="1">Single-pass membrane protein</topology>
    </subcellularLocation>
</comment>
<evidence type="ECO:0000256" key="1">
    <source>
        <dbReference type="ARBA" id="ARBA00004167"/>
    </source>
</evidence>
<protein>
    <recommendedName>
        <fullName evidence="11">O-fucosyltransferase family protein</fullName>
    </recommendedName>
</protein>
<evidence type="ECO:0000256" key="10">
    <source>
        <dbReference type="ARBA" id="ARBA00023277"/>
    </source>
</evidence>
<organism evidence="13 14">
    <name type="scientific">Zingiber officinale</name>
    <name type="common">Ginger</name>
    <name type="synonym">Amomum zingiber</name>
    <dbReference type="NCBI Taxonomy" id="94328"/>
    <lineage>
        <taxon>Eukaryota</taxon>
        <taxon>Viridiplantae</taxon>
        <taxon>Streptophyta</taxon>
        <taxon>Embryophyta</taxon>
        <taxon>Tracheophyta</taxon>
        <taxon>Spermatophyta</taxon>
        <taxon>Magnoliopsida</taxon>
        <taxon>Liliopsida</taxon>
        <taxon>Zingiberales</taxon>
        <taxon>Zingiberaceae</taxon>
        <taxon>Zingiber</taxon>
    </lineage>
</organism>
<dbReference type="AlphaFoldDB" id="A0A8J5F3W0"/>